<organism evidence="2">
    <name type="scientific">virus sp. ctqq75</name>
    <dbReference type="NCBI Taxonomy" id="2827999"/>
    <lineage>
        <taxon>Viruses</taxon>
    </lineage>
</organism>
<dbReference type="EMBL" id="BK059096">
    <property type="protein sequence ID" value="DAE29622.1"/>
    <property type="molecule type" value="Genomic_DNA"/>
</dbReference>
<reference evidence="2" key="1">
    <citation type="journal article" date="2021" name="Proc. Natl. Acad. Sci. U.S.A.">
        <title>A Catalog of Tens of Thousands of Viruses from Human Metagenomes Reveals Hidden Associations with Chronic Diseases.</title>
        <authorList>
            <person name="Tisza M.J."/>
            <person name="Buck C.B."/>
        </authorList>
    </citation>
    <scope>NUCLEOTIDE SEQUENCE</scope>
    <source>
        <strain evidence="2">Ctqq75</strain>
    </source>
</reference>
<dbReference type="Pfam" id="PF21703">
    <property type="entry name" value="Gp10A-like"/>
    <property type="match status" value="1"/>
</dbReference>
<proteinExistence type="predicted"/>
<name>A0A8S5RDZ1_9VIRU</name>
<accession>A0A8S5RDZ1</accession>
<sequence length="330" mass="35026">MADITIAAPGLIQGASPADRLALFLKMYAGETITAYTQHSVTLGRHIERNITSGKSASFPVFGRAASSYLKAGANLDDLRVNIPHAEKIIEIDGLLTSDVLIFDLDDAMAHFDVRGEYAKQAGEALAVARDGAVLAEIAKLVVEDKENITGLGKGAIMSTAIPAASIGETEAMGKAIFQQLLSIKTTMSENYVPESERTVYIRPVALNALVANKDIINKLYGASVTIESGKPPKLLGFDLVETPHLTKGGADVNAGVIQGNGHVFPVEYKDTCMFLVAHRSTVGTLTLKDLAVEHARRANLQADQIIAKYAMGHGGLRPEAAFMGVITAA</sequence>
<evidence type="ECO:0000259" key="1">
    <source>
        <dbReference type="Pfam" id="PF21703"/>
    </source>
</evidence>
<dbReference type="InterPro" id="IPR049301">
    <property type="entry name" value="Capsid_Gp10A/Gp10B-like_dom"/>
</dbReference>
<evidence type="ECO:0000313" key="2">
    <source>
        <dbReference type="EMBL" id="DAE29622.1"/>
    </source>
</evidence>
<protein>
    <submittedName>
        <fullName evidence="2">Major capsid protein</fullName>
    </submittedName>
</protein>
<feature type="domain" description="Capsid Gp10A/Gp10B-like" evidence="1">
    <location>
        <begin position="58"/>
        <end position="322"/>
    </location>
</feature>